<keyword evidence="3" id="KW-0175">Coiled coil</keyword>
<dbReference type="SUPFAM" id="SSF52172">
    <property type="entry name" value="CheY-like"/>
    <property type="match status" value="1"/>
</dbReference>
<comment type="caution">
    <text evidence="5">The sequence shown here is derived from an EMBL/GenBank/DDBJ whole genome shotgun (WGS) entry which is preliminary data.</text>
</comment>
<proteinExistence type="predicted"/>
<feature type="domain" description="Response regulatory" evidence="4">
    <location>
        <begin position="7"/>
        <end position="116"/>
    </location>
</feature>
<dbReference type="CDD" id="cd17574">
    <property type="entry name" value="REC_OmpR"/>
    <property type="match status" value="1"/>
</dbReference>
<dbReference type="Gene3D" id="3.40.50.2300">
    <property type="match status" value="1"/>
</dbReference>
<sequence>MGRSRPHVVIVDDERDIADIYAKNLEGSYETSVAYGGEEALDVIDDGVDAVLLDRRMPDMSGDEVLAELREQGMDCAVIMVTAVDPDLNILDMGFDDYLSKPVDEETLESTLERHVDPVADSERVEEYFSLLSKLEVLEAELSGAELQESDEFKRTARRAREMTEQLREEIDDFESLVETYRNIDRSPGDDGR</sequence>
<protein>
    <submittedName>
        <fullName evidence="5">Response regulator</fullName>
    </submittedName>
</protein>
<dbReference type="Pfam" id="PF00072">
    <property type="entry name" value="Response_reg"/>
    <property type="match status" value="1"/>
</dbReference>
<feature type="coiled-coil region" evidence="3">
    <location>
        <begin position="150"/>
        <end position="184"/>
    </location>
</feature>
<gene>
    <name evidence="5" type="ORF">ACFR9U_02015</name>
</gene>
<organism evidence="5 6">
    <name type="scientific">Halorientalis brevis</name>
    <dbReference type="NCBI Taxonomy" id="1126241"/>
    <lineage>
        <taxon>Archaea</taxon>
        <taxon>Methanobacteriati</taxon>
        <taxon>Methanobacteriota</taxon>
        <taxon>Stenosarchaea group</taxon>
        <taxon>Halobacteria</taxon>
        <taxon>Halobacteriales</taxon>
        <taxon>Haloarculaceae</taxon>
        <taxon>Halorientalis</taxon>
    </lineage>
</organism>
<accession>A0ABD6C6S5</accession>
<dbReference type="EMBL" id="JBHUDJ010000001">
    <property type="protein sequence ID" value="MFD1585744.1"/>
    <property type="molecule type" value="Genomic_DNA"/>
</dbReference>
<evidence type="ECO:0000259" key="4">
    <source>
        <dbReference type="PROSITE" id="PS50110"/>
    </source>
</evidence>
<dbReference type="PROSITE" id="PS50110">
    <property type="entry name" value="RESPONSE_REGULATORY"/>
    <property type="match status" value="1"/>
</dbReference>
<dbReference type="Pfam" id="PF08663">
    <property type="entry name" value="HalX"/>
    <property type="match status" value="1"/>
</dbReference>
<dbReference type="RefSeq" id="WP_247377201.1">
    <property type="nucleotide sequence ID" value="NZ_JALLGV010000003.1"/>
</dbReference>
<dbReference type="InterPro" id="IPR050595">
    <property type="entry name" value="Bact_response_regulator"/>
</dbReference>
<reference evidence="5 6" key="1">
    <citation type="journal article" date="2019" name="Int. J. Syst. Evol. Microbiol.">
        <title>The Global Catalogue of Microorganisms (GCM) 10K type strain sequencing project: providing services to taxonomists for standard genome sequencing and annotation.</title>
        <authorList>
            <consortium name="The Broad Institute Genomics Platform"/>
            <consortium name="The Broad Institute Genome Sequencing Center for Infectious Disease"/>
            <person name="Wu L."/>
            <person name="Ma J."/>
        </authorList>
    </citation>
    <scope>NUCLEOTIDE SEQUENCE [LARGE SCALE GENOMIC DNA]</scope>
    <source>
        <strain evidence="5 6">CGMCC 1.12125</strain>
    </source>
</reference>
<dbReference type="AlphaFoldDB" id="A0ABD6C6S5"/>
<name>A0ABD6C6S5_9EURY</name>
<dbReference type="Proteomes" id="UP001597119">
    <property type="component" value="Unassembled WGS sequence"/>
</dbReference>
<dbReference type="InterPro" id="IPR011006">
    <property type="entry name" value="CheY-like_superfamily"/>
</dbReference>
<keyword evidence="1 2" id="KW-0597">Phosphoprotein</keyword>
<evidence type="ECO:0000313" key="6">
    <source>
        <dbReference type="Proteomes" id="UP001597119"/>
    </source>
</evidence>
<evidence type="ECO:0000256" key="3">
    <source>
        <dbReference type="SAM" id="Coils"/>
    </source>
</evidence>
<dbReference type="PANTHER" id="PTHR44591">
    <property type="entry name" value="STRESS RESPONSE REGULATOR PROTEIN 1"/>
    <property type="match status" value="1"/>
</dbReference>
<evidence type="ECO:0000313" key="5">
    <source>
        <dbReference type="EMBL" id="MFD1585744.1"/>
    </source>
</evidence>
<dbReference type="SMART" id="SM00448">
    <property type="entry name" value="REC"/>
    <property type="match status" value="1"/>
</dbReference>
<evidence type="ECO:0000256" key="1">
    <source>
        <dbReference type="ARBA" id="ARBA00022553"/>
    </source>
</evidence>
<keyword evidence="6" id="KW-1185">Reference proteome</keyword>
<dbReference type="PANTHER" id="PTHR44591:SF3">
    <property type="entry name" value="RESPONSE REGULATORY DOMAIN-CONTAINING PROTEIN"/>
    <property type="match status" value="1"/>
</dbReference>
<dbReference type="InterPro" id="IPR013971">
    <property type="entry name" value="HalX_domain"/>
</dbReference>
<dbReference type="InterPro" id="IPR001789">
    <property type="entry name" value="Sig_transdc_resp-reg_receiver"/>
</dbReference>
<feature type="modified residue" description="4-aspartylphosphate" evidence="2">
    <location>
        <position position="54"/>
    </location>
</feature>
<evidence type="ECO:0000256" key="2">
    <source>
        <dbReference type="PROSITE-ProRule" id="PRU00169"/>
    </source>
</evidence>